<keyword evidence="2" id="KW-1185">Reference proteome</keyword>
<evidence type="ECO:0000313" key="1">
    <source>
        <dbReference type="EMBL" id="GKV38000.1"/>
    </source>
</evidence>
<protein>
    <submittedName>
        <fullName evidence="1">Uncharacterized protein</fullName>
    </submittedName>
</protein>
<reference evidence="1 2" key="1">
    <citation type="journal article" date="2021" name="Commun. Biol.">
        <title>The genome of Shorea leprosula (Dipterocarpaceae) highlights the ecological relevance of drought in aseasonal tropical rainforests.</title>
        <authorList>
            <person name="Ng K.K.S."/>
            <person name="Kobayashi M.J."/>
            <person name="Fawcett J.A."/>
            <person name="Hatakeyama M."/>
            <person name="Paape T."/>
            <person name="Ng C.H."/>
            <person name="Ang C.C."/>
            <person name="Tnah L.H."/>
            <person name="Lee C.T."/>
            <person name="Nishiyama T."/>
            <person name="Sese J."/>
            <person name="O'Brien M.J."/>
            <person name="Copetti D."/>
            <person name="Mohd Noor M.I."/>
            <person name="Ong R.C."/>
            <person name="Putra M."/>
            <person name="Sireger I.Z."/>
            <person name="Indrioko S."/>
            <person name="Kosugi Y."/>
            <person name="Izuno A."/>
            <person name="Isagi Y."/>
            <person name="Lee S.L."/>
            <person name="Shimizu K.K."/>
        </authorList>
    </citation>
    <scope>NUCLEOTIDE SEQUENCE [LARGE SCALE GENOMIC DNA]</scope>
    <source>
        <strain evidence="1">214</strain>
    </source>
</reference>
<dbReference type="EMBL" id="BPVZ01000125">
    <property type="protein sequence ID" value="GKV38000.1"/>
    <property type="molecule type" value="Genomic_DNA"/>
</dbReference>
<accession>A0AAV5LKP2</accession>
<gene>
    <name evidence="1" type="ORF">SLEP1_g45958</name>
</gene>
<organism evidence="1 2">
    <name type="scientific">Rubroshorea leprosula</name>
    <dbReference type="NCBI Taxonomy" id="152421"/>
    <lineage>
        <taxon>Eukaryota</taxon>
        <taxon>Viridiplantae</taxon>
        <taxon>Streptophyta</taxon>
        <taxon>Embryophyta</taxon>
        <taxon>Tracheophyta</taxon>
        <taxon>Spermatophyta</taxon>
        <taxon>Magnoliopsida</taxon>
        <taxon>eudicotyledons</taxon>
        <taxon>Gunneridae</taxon>
        <taxon>Pentapetalae</taxon>
        <taxon>rosids</taxon>
        <taxon>malvids</taxon>
        <taxon>Malvales</taxon>
        <taxon>Dipterocarpaceae</taxon>
        <taxon>Rubroshorea</taxon>
    </lineage>
</organism>
<comment type="caution">
    <text evidence="1">The sequence shown here is derived from an EMBL/GenBank/DDBJ whole genome shotgun (WGS) entry which is preliminary data.</text>
</comment>
<evidence type="ECO:0000313" key="2">
    <source>
        <dbReference type="Proteomes" id="UP001054252"/>
    </source>
</evidence>
<dbReference type="Proteomes" id="UP001054252">
    <property type="component" value="Unassembled WGS sequence"/>
</dbReference>
<sequence length="95" mass="10732">MNSSYCYLSIMTSIKSTSDPADSVQEGYVFPLVLGEMKGASLPLPSAAILPSPILPWRFKIRWDSIMRMGADLQDLFLYEAFLYYNPLLLVTMMV</sequence>
<name>A0AAV5LKP2_9ROSI</name>
<proteinExistence type="predicted"/>
<dbReference type="AlphaFoldDB" id="A0AAV5LKP2"/>